<reference evidence="1" key="1">
    <citation type="journal article" date="2019" name="bioRxiv">
        <title>The Genome of the Zebra Mussel, Dreissena polymorpha: A Resource for Invasive Species Research.</title>
        <authorList>
            <person name="McCartney M.A."/>
            <person name="Auch B."/>
            <person name="Kono T."/>
            <person name="Mallez S."/>
            <person name="Zhang Y."/>
            <person name="Obille A."/>
            <person name="Becker A."/>
            <person name="Abrahante J.E."/>
            <person name="Garbe J."/>
            <person name="Badalamenti J.P."/>
            <person name="Herman A."/>
            <person name="Mangelson H."/>
            <person name="Liachko I."/>
            <person name="Sullivan S."/>
            <person name="Sone E.D."/>
            <person name="Koren S."/>
            <person name="Silverstein K.A.T."/>
            <person name="Beckman K.B."/>
            <person name="Gohl D.M."/>
        </authorList>
    </citation>
    <scope>NUCLEOTIDE SEQUENCE</scope>
    <source>
        <strain evidence="1">Duluth1</strain>
        <tissue evidence="1">Whole animal</tissue>
    </source>
</reference>
<organism evidence="1 2">
    <name type="scientific">Dreissena polymorpha</name>
    <name type="common">Zebra mussel</name>
    <name type="synonym">Mytilus polymorpha</name>
    <dbReference type="NCBI Taxonomy" id="45954"/>
    <lineage>
        <taxon>Eukaryota</taxon>
        <taxon>Metazoa</taxon>
        <taxon>Spiralia</taxon>
        <taxon>Lophotrochozoa</taxon>
        <taxon>Mollusca</taxon>
        <taxon>Bivalvia</taxon>
        <taxon>Autobranchia</taxon>
        <taxon>Heteroconchia</taxon>
        <taxon>Euheterodonta</taxon>
        <taxon>Imparidentia</taxon>
        <taxon>Neoheterodontei</taxon>
        <taxon>Myida</taxon>
        <taxon>Dreissenoidea</taxon>
        <taxon>Dreissenidae</taxon>
        <taxon>Dreissena</taxon>
    </lineage>
</organism>
<gene>
    <name evidence="1" type="ORF">DPMN_068327</name>
</gene>
<dbReference type="Proteomes" id="UP000828390">
    <property type="component" value="Unassembled WGS sequence"/>
</dbReference>
<comment type="caution">
    <text evidence="1">The sequence shown here is derived from an EMBL/GenBank/DDBJ whole genome shotgun (WGS) entry which is preliminary data.</text>
</comment>
<evidence type="ECO:0000313" key="1">
    <source>
        <dbReference type="EMBL" id="KAH3708868.1"/>
    </source>
</evidence>
<dbReference type="AlphaFoldDB" id="A0A9D3YXG1"/>
<protein>
    <submittedName>
        <fullName evidence="1">Uncharacterized protein</fullName>
    </submittedName>
</protein>
<reference evidence="1" key="2">
    <citation type="submission" date="2020-11" db="EMBL/GenBank/DDBJ databases">
        <authorList>
            <person name="McCartney M.A."/>
            <person name="Auch B."/>
            <person name="Kono T."/>
            <person name="Mallez S."/>
            <person name="Becker A."/>
            <person name="Gohl D.M."/>
            <person name="Silverstein K.A.T."/>
            <person name="Koren S."/>
            <person name="Bechman K.B."/>
            <person name="Herman A."/>
            <person name="Abrahante J.E."/>
            <person name="Garbe J."/>
        </authorList>
    </citation>
    <scope>NUCLEOTIDE SEQUENCE</scope>
    <source>
        <strain evidence="1">Duluth1</strain>
        <tissue evidence="1">Whole animal</tissue>
    </source>
</reference>
<accession>A0A9D3YXG1</accession>
<sequence length="145" mass="16018">MCAWNSHYCWPGTCDNGLTKDCNCATGFGKRVRVDNSSINAGETTCQPETLPDIMTCNTVAVGPKGEKKQAISSTSSTACSYLTDMYGNFMPTTMEFDMSSEFTIDVSLFNNIRPGFIKEETFGISDTTIHVKIQTIQGKYRHIL</sequence>
<evidence type="ECO:0000313" key="2">
    <source>
        <dbReference type="Proteomes" id="UP000828390"/>
    </source>
</evidence>
<dbReference type="EMBL" id="JAIWYP010000014">
    <property type="protein sequence ID" value="KAH3708868.1"/>
    <property type="molecule type" value="Genomic_DNA"/>
</dbReference>
<keyword evidence="2" id="KW-1185">Reference proteome</keyword>
<proteinExistence type="predicted"/>
<name>A0A9D3YXG1_DREPO</name>